<dbReference type="STRING" id="1890364.A0A2P6MZ35"/>
<dbReference type="Proteomes" id="UP000241769">
    <property type="component" value="Unassembled WGS sequence"/>
</dbReference>
<keyword evidence="15" id="KW-1185">Reference proteome</keyword>
<dbReference type="GO" id="GO:0030897">
    <property type="term" value="C:HOPS complex"/>
    <property type="evidence" value="ECO:0007669"/>
    <property type="project" value="TreeGrafter"/>
</dbReference>
<dbReference type="OrthoDB" id="26184at2759"/>
<keyword evidence="7 9" id="KW-0472">Membrane</keyword>
<evidence type="ECO:0000259" key="13">
    <source>
        <dbReference type="PROSITE" id="PS50089"/>
    </source>
</evidence>
<evidence type="ECO:0000256" key="9">
    <source>
        <dbReference type="PIRNR" id="PIRNR007860"/>
    </source>
</evidence>
<evidence type="ECO:0000256" key="10">
    <source>
        <dbReference type="PROSITE-ProRule" id="PRU00175"/>
    </source>
</evidence>
<comment type="caution">
    <text evidence="14">The sequence shown here is derived from an EMBL/GenBank/DDBJ whole genome shotgun (WGS) entry which is preliminary data.</text>
</comment>
<evidence type="ECO:0000313" key="14">
    <source>
        <dbReference type="EMBL" id="PRP76946.1"/>
    </source>
</evidence>
<dbReference type="SUPFAM" id="SSF50978">
    <property type="entry name" value="WD40 repeat-like"/>
    <property type="match status" value="1"/>
</dbReference>
<dbReference type="InterPro" id="IPR016528">
    <property type="entry name" value="VPS11"/>
</dbReference>
<dbReference type="PANTHER" id="PTHR23323:SF24">
    <property type="entry name" value="VACUOLAR PROTEIN SORTING-ASSOCIATED PROTEIN 11 HOMOLOG"/>
    <property type="match status" value="1"/>
</dbReference>
<evidence type="ECO:0000256" key="5">
    <source>
        <dbReference type="ARBA" id="ARBA00022833"/>
    </source>
</evidence>
<dbReference type="InterPro" id="IPR015943">
    <property type="entry name" value="WD40/YVTN_repeat-like_dom_sf"/>
</dbReference>
<dbReference type="InterPro" id="IPR057308">
    <property type="entry name" value="CHCR_PEP5_VPS11"/>
</dbReference>
<dbReference type="InterPro" id="IPR011990">
    <property type="entry name" value="TPR-like_helical_dom_sf"/>
</dbReference>
<keyword evidence="5" id="KW-0862">Zinc</keyword>
<dbReference type="GO" id="GO:0006904">
    <property type="term" value="P:vesicle docking involved in exocytosis"/>
    <property type="evidence" value="ECO:0007669"/>
    <property type="project" value="TreeGrafter"/>
</dbReference>
<dbReference type="Gene3D" id="1.25.40.10">
    <property type="entry name" value="Tetratricopeptide repeat domain"/>
    <property type="match status" value="1"/>
</dbReference>
<dbReference type="Pfam" id="PF23356">
    <property type="entry name" value="TPR_PEP5_VPS11"/>
    <property type="match status" value="1"/>
</dbReference>
<evidence type="ECO:0000256" key="11">
    <source>
        <dbReference type="PROSITE-ProRule" id="PRU01006"/>
    </source>
</evidence>
<dbReference type="GO" id="GO:0007032">
    <property type="term" value="P:endosome organization"/>
    <property type="evidence" value="ECO:0007669"/>
    <property type="project" value="TreeGrafter"/>
</dbReference>
<dbReference type="InterPro" id="IPR001841">
    <property type="entry name" value="Znf_RING"/>
</dbReference>
<dbReference type="GO" id="GO:0007033">
    <property type="term" value="P:vacuole organization"/>
    <property type="evidence" value="ECO:0007669"/>
    <property type="project" value="TreeGrafter"/>
</dbReference>
<dbReference type="Gene3D" id="3.30.40.10">
    <property type="entry name" value="Zinc/RING finger domain, C3HC4 (zinc finger)"/>
    <property type="match status" value="1"/>
</dbReference>
<sequence length="905" mass="103719">MFQWKTFQFFEKELVQVEGLSILEKSLITCSTSGRGKITFGDENGFINMFDRDFNTSISFQGYERMATHCQQLKSSNLLITIGDDEEAIAPTIKVWNLDKMVDHRPQLMKVVKIESPQPIPITALNVIESGEHTEIAVGTADGDVIIVKGIIQRDRAPQQVRYSTEKHNPITGIAFKEQNGRFVLFASTNDKVFAFFDVLGKARKEILDDVGCKMGCSVMSDAQEFILGKKEAVYFYGTEGRGACLAFEGDKKFLAWFRSYLIVIGQETNNSKFNTVKVYDLKNRFIAGSFEHKFQNITHVVSEWGSIFILTNENKLFQLDEKDTQTKLETLFKKNLYSVAINLARSQGYDMASIVDIYRRYGDYLYSKGDYDGAIGQYILTIGNLEPSYVIRKFLDAQRIHNLTSYLQSLHEKGLANADHTTLLFNCYTKLKDEKKLDEFIKNDSDAELNFEIETAIKACRQAGYYKHAIYLAKRHEQHEWYLKILLEDGKGYDEALSYISTLDFYEAENNMKKYGKTLIHARPEQTTQFLVSLCTNWVPRNEKGGEDHTKSSAKNQGNPEEYIYIYIGMTKWAIVFLENIIAKGIAANGVYTSLLDMYLSEDNEKNGRQEEKGKPMSELKKKALDLITSPQSKLDKEEALIICKSHNFGQGLLDLYKKLDLSHEVVQYYMDHDEYKPIIDYCISDESKVRGQNNPNLWIQVLSYFAGKETDCKKEIGQCLQYIERHNLLPPLLVVEILSKKSAATLDMVRDYIVRKLLQENKAITEDERNIREFQEETKKMRAEIEEIKTSAKIFQSNKCTYCTSILDLPAVHFLCMHSYHLRCLGDNESECPVCAPDNRKILEMKKSLEANAVQHDQFFKQLEGSTDGFTTVAEFFGRSIFAKPNPGLNLFTSVDRPPANRY</sequence>
<dbReference type="EMBL" id="MDYQ01000292">
    <property type="protein sequence ID" value="PRP76946.1"/>
    <property type="molecule type" value="Genomic_DNA"/>
</dbReference>
<evidence type="ECO:0000256" key="3">
    <source>
        <dbReference type="ARBA" id="ARBA00022723"/>
    </source>
</evidence>
<proteinExistence type="inferred from homology"/>
<keyword evidence="2" id="KW-0813">Transport</keyword>
<dbReference type="InParanoid" id="A0A2P6MZ35"/>
<dbReference type="GO" id="GO:0005768">
    <property type="term" value="C:endosome"/>
    <property type="evidence" value="ECO:0007669"/>
    <property type="project" value="UniProtKB-ARBA"/>
</dbReference>
<evidence type="ECO:0000256" key="4">
    <source>
        <dbReference type="ARBA" id="ARBA00022771"/>
    </source>
</evidence>
<evidence type="ECO:0000256" key="6">
    <source>
        <dbReference type="ARBA" id="ARBA00022927"/>
    </source>
</evidence>
<dbReference type="AlphaFoldDB" id="A0A2P6MZ35"/>
<dbReference type="PROSITE" id="PS50089">
    <property type="entry name" value="ZF_RING_2"/>
    <property type="match status" value="1"/>
</dbReference>
<comment type="subcellular location">
    <subcellularLocation>
        <location evidence="8">Endomembrane system</location>
        <topology evidence="8">Peripheral membrane protein</topology>
        <orientation evidence="8">Cytoplasmic side</orientation>
    </subcellularLocation>
</comment>
<organism evidence="14 15">
    <name type="scientific">Planoprotostelium fungivorum</name>
    <dbReference type="NCBI Taxonomy" id="1890364"/>
    <lineage>
        <taxon>Eukaryota</taxon>
        <taxon>Amoebozoa</taxon>
        <taxon>Evosea</taxon>
        <taxon>Variosea</taxon>
        <taxon>Cavosteliida</taxon>
        <taxon>Cavosteliaceae</taxon>
        <taxon>Planoprotostelium</taxon>
    </lineage>
</organism>
<dbReference type="InterPro" id="IPR036322">
    <property type="entry name" value="WD40_repeat_dom_sf"/>
</dbReference>
<gene>
    <name evidence="14" type="ORF">PROFUN_06224</name>
</gene>
<dbReference type="CDD" id="cd16688">
    <property type="entry name" value="RING-H2_Vps11"/>
    <property type="match status" value="1"/>
</dbReference>
<dbReference type="GO" id="GO:0030674">
    <property type="term" value="F:protein-macromolecule adaptor activity"/>
    <property type="evidence" value="ECO:0007669"/>
    <property type="project" value="TreeGrafter"/>
</dbReference>
<evidence type="ECO:0000313" key="15">
    <source>
        <dbReference type="Proteomes" id="UP000241769"/>
    </source>
</evidence>
<dbReference type="InterPro" id="IPR013083">
    <property type="entry name" value="Znf_RING/FYVE/PHD"/>
</dbReference>
<name>A0A2P6MZ35_9EUKA</name>
<dbReference type="InterPro" id="IPR057307">
    <property type="entry name" value="PEP5_VPS11_N"/>
</dbReference>
<dbReference type="Pfam" id="PF12451">
    <property type="entry name" value="VPS11_C"/>
    <property type="match status" value="1"/>
</dbReference>
<dbReference type="InterPro" id="IPR000547">
    <property type="entry name" value="Clathrin_H-chain/VPS_repeat"/>
</dbReference>
<comment type="similarity">
    <text evidence="1 9">Belongs to the VPS11 family.</text>
</comment>
<evidence type="ECO:0000256" key="8">
    <source>
        <dbReference type="ARBA" id="ARBA00029433"/>
    </source>
</evidence>
<keyword evidence="4 10" id="KW-0863">Zinc-finger</keyword>
<feature type="coiled-coil region" evidence="12">
    <location>
        <begin position="759"/>
        <end position="793"/>
    </location>
</feature>
<feature type="domain" description="RING-type" evidence="13">
    <location>
        <begin position="802"/>
        <end position="837"/>
    </location>
</feature>
<feature type="repeat" description="CHCR" evidence="11">
    <location>
        <begin position="379"/>
        <end position="529"/>
    </location>
</feature>
<dbReference type="PANTHER" id="PTHR23323">
    <property type="entry name" value="VACUOLAR PROTEIN SORTING-ASSOCIATED PROTEIN"/>
    <property type="match status" value="1"/>
</dbReference>
<accession>A0A2P6MZ35</accession>
<dbReference type="SUPFAM" id="SSF48371">
    <property type="entry name" value="ARM repeat"/>
    <property type="match status" value="1"/>
</dbReference>
<keyword evidence="12" id="KW-0175">Coiled coil</keyword>
<dbReference type="InterPro" id="IPR016024">
    <property type="entry name" value="ARM-type_fold"/>
</dbReference>
<evidence type="ECO:0000256" key="2">
    <source>
        <dbReference type="ARBA" id="ARBA00022448"/>
    </source>
</evidence>
<dbReference type="GO" id="GO:0006886">
    <property type="term" value="P:intracellular protein transport"/>
    <property type="evidence" value="ECO:0007669"/>
    <property type="project" value="UniProtKB-UniRule"/>
</dbReference>
<keyword evidence="3" id="KW-0479">Metal-binding</keyword>
<dbReference type="Pfam" id="PF23341">
    <property type="entry name" value="PEP5_VPS11_N"/>
    <property type="match status" value="1"/>
</dbReference>
<dbReference type="GO" id="GO:0008270">
    <property type="term" value="F:zinc ion binding"/>
    <property type="evidence" value="ECO:0007669"/>
    <property type="project" value="UniProtKB-KW"/>
</dbReference>
<dbReference type="PIRSF" id="PIRSF007860">
    <property type="entry name" value="VPS11"/>
    <property type="match status" value="1"/>
</dbReference>
<dbReference type="InterPro" id="IPR024763">
    <property type="entry name" value="VPS11_C"/>
</dbReference>
<evidence type="ECO:0000256" key="12">
    <source>
        <dbReference type="SAM" id="Coils"/>
    </source>
</evidence>
<keyword evidence="6" id="KW-0653">Protein transport</keyword>
<dbReference type="Gene3D" id="2.130.10.10">
    <property type="entry name" value="YVTN repeat-like/Quinoprotein amine dehydrogenase"/>
    <property type="match status" value="1"/>
</dbReference>
<dbReference type="SUPFAM" id="SSF57850">
    <property type="entry name" value="RING/U-box"/>
    <property type="match status" value="1"/>
</dbReference>
<dbReference type="PROSITE" id="PS50236">
    <property type="entry name" value="CHCR"/>
    <property type="match status" value="1"/>
</dbReference>
<evidence type="ECO:0000256" key="1">
    <source>
        <dbReference type="ARBA" id="ARBA00007070"/>
    </source>
</evidence>
<evidence type="ECO:0000256" key="7">
    <source>
        <dbReference type="ARBA" id="ARBA00023136"/>
    </source>
</evidence>
<protein>
    <recommendedName>
        <fullName evidence="9">Vacuolar protein sorting-associated protein 11 homolog</fullName>
    </recommendedName>
</protein>
<dbReference type="FunCoup" id="A0A2P6MZ35">
    <property type="interactions" value="449"/>
</dbReference>
<reference evidence="14 15" key="1">
    <citation type="journal article" date="2018" name="Genome Biol. Evol.">
        <title>Multiple Roots of Fruiting Body Formation in Amoebozoa.</title>
        <authorList>
            <person name="Hillmann F."/>
            <person name="Forbes G."/>
            <person name="Novohradska S."/>
            <person name="Ferling I."/>
            <person name="Riege K."/>
            <person name="Groth M."/>
            <person name="Westermann M."/>
            <person name="Marz M."/>
            <person name="Spaller T."/>
            <person name="Winckler T."/>
            <person name="Schaap P."/>
            <person name="Glockner G."/>
        </authorList>
    </citation>
    <scope>NUCLEOTIDE SEQUENCE [LARGE SCALE GENOMIC DNA]</scope>
    <source>
        <strain evidence="14 15">Jena</strain>
    </source>
</reference>
<dbReference type="GO" id="GO:0048284">
    <property type="term" value="P:organelle fusion"/>
    <property type="evidence" value="ECO:0007669"/>
    <property type="project" value="TreeGrafter"/>
</dbReference>